<proteinExistence type="inferred from homology"/>
<dbReference type="InterPro" id="IPR008949">
    <property type="entry name" value="Isoprenoid_synthase_dom_sf"/>
</dbReference>
<evidence type="ECO:0000313" key="6">
    <source>
        <dbReference type="Proteomes" id="UP001166286"/>
    </source>
</evidence>
<comment type="caution">
    <text evidence="5">The sequence shown here is derived from an EMBL/GenBank/DDBJ whole genome shotgun (WGS) entry which is preliminary data.</text>
</comment>
<keyword evidence="4" id="KW-0479">Metal-binding</keyword>
<dbReference type="EC" id="4.2.3.-" evidence="4"/>
<dbReference type="Pfam" id="PF19086">
    <property type="entry name" value="Terpene_syn_C_2"/>
    <property type="match status" value="1"/>
</dbReference>
<sequence length="430" mass="49324">MILKQTDFLLQRPSIILFIPLKAGVVDCLESIIMRQYLTFHEKILLLVYYCFRLAFQIFKVRGLTMPSSTRPSVQKPEPSQSFDRLLNSLRGHTVEIHNLDKVYVGYPEGTGPDLERLRRACDEKLETLALNKARLNRLKRADFGLSASMWWPNAKFDNVVVAMFLIIWIFTWDDDLDEKGGSVYDNFEAAETRRKETLEYLRCCLGSKKPESYTKPTSPLILSFKPIGDSLRKGFTTDQCQRLLKNLEAYIEGSRIEQDLRMKATIPTIDKFWNYRLQTSAVYATTSVLELCSGTQLPQHVFDDVDMKSIWKETNIMISCSNDMFSLKKEIAHGQVDNIVALLCHNKHLKAQQAMDEADAIVRSAKMRFDKSAKKLAVKYPDDTIEGRQIKAFIEGCKYNMTGNQNFSLVSPRYGLANFKRGNSLVFTL</sequence>
<dbReference type="SFLD" id="SFLDS00005">
    <property type="entry name" value="Isoprenoid_Synthase_Type_I"/>
    <property type="match status" value="1"/>
</dbReference>
<dbReference type="PANTHER" id="PTHR35201:SF4">
    <property type="entry name" value="BETA-PINACENE SYNTHASE-RELATED"/>
    <property type="match status" value="1"/>
</dbReference>
<dbReference type="AlphaFoldDB" id="A0AA39V6T3"/>
<keyword evidence="4" id="KW-0456">Lyase</keyword>
<keyword evidence="3 4" id="KW-0460">Magnesium</keyword>
<name>A0AA39V6T3_9LECA</name>
<protein>
    <recommendedName>
        <fullName evidence="4">Terpene synthase</fullName>
        <ecNumber evidence="4">4.2.3.-</ecNumber>
    </recommendedName>
</protein>
<comment type="cofactor">
    <cofactor evidence="1 4">
        <name>Mg(2+)</name>
        <dbReference type="ChEBI" id="CHEBI:18420"/>
    </cofactor>
</comment>
<dbReference type="Proteomes" id="UP001166286">
    <property type="component" value="Unassembled WGS sequence"/>
</dbReference>
<evidence type="ECO:0000256" key="2">
    <source>
        <dbReference type="ARBA" id="ARBA00006333"/>
    </source>
</evidence>
<dbReference type="SUPFAM" id="SSF48576">
    <property type="entry name" value="Terpenoid synthases"/>
    <property type="match status" value="1"/>
</dbReference>
<dbReference type="GO" id="GO:0010333">
    <property type="term" value="F:terpene synthase activity"/>
    <property type="evidence" value="ECO:0007669"/>
    <property type="project" value="InterPro"/>
</dbReference>
<dbReference type="Gene3D" id="1.10.600.10">
    <property type="entry name" value="Farnesyl Diphosphate Synthase"/>
    <property type="match status" value="1"/>
</dbReference>
<evidence type="ECO:0000313" key="5">
    <source>
        <dbReference type="EMBL" id="KAK0514934.1"/>
    </source>
</evidence>
<dbReference type="GO" id="GO:0046872">
    <property type="term" value="F:metal ion binding"/>
    <property type="evidence" value="ECO:0007669"/>
    <property type="project" value="UniProtKB-KW"/>
</dbReference>
<gene>
    <name evidence="5" type="ORF">JMJ35_002313</name>
</gene>
<dbReference type="GO" id="GO:0008299">
    <property type="term" value="P:isoprenoid biosynthetic process"/>
    <property type="evidence" value="ECO:0007669"/>
    <property type="project" value="UniProtKB-ARBA"/>
</dbReference>
<evidence type="ECO:0000256" key="3">
    <source>
        <dbReference type="ARBA" id="ARBA00022842"/>
    </source>
</evidence>
<evidence type="ECO:0000256" key="4">
    <source>
        <dbReference type="RuleBase" id="RU366034"/>
    </source>
</evidence>
<keyword evidence="6" id="KW-1185">Reference proteome</keyword>
<reference evidence="5" key="1">
    <citation type="submission" date="2023-03" db="EMBL/GenBank/DDBJ databases">
        <title>Complete genome of Cladonia borealis.</title>
        <authorList>
            <person name="Park H."/>
        </authorList>
    </citation>
    <scope>NUCLEOTIDE SEQUENCE</scope>
    <source>
        <strain evidence="5">ANT050790</strain>
    </source>
</reference>
<accession>A0AA39V6T3</accession>
<comment type="similarity">
    <text evidence="2 4">Belongs to the terpene synthase family.</text>
</comment>
<dbReference type="EMBL" id="JAFEKC020000004">
    <property type="protein sequence ID" value="KAK0514934.1"/>
    <property type="molecule type" value="Genomic_DNA"/>
</dbReference>
<dbReference type="SFLD" id="SFLDG01020">
    <property type="entry name" value="Terpene_Cyclase_Like_2"/>
    <property type="match status" value="1"/>
</dbReference>
<evidence type="ECO:0000256" key="1">
    <source>
        <dbReference type="ARBA" id="ARBA00001946"/>
    </source>
</evidence>
<dbReference type="PANTHER" id="PTHR35201">
    <property type="entry name" value="TERPENE SYNTHASE"/>
    <property type="match status" value="1"/>
</dbReference>
<organism evidence="5 6">
    <name type="scientific">Cladonia borealis</name>
    <dbReference type="NCBI Taxonomy" id="184061"/>
    <lineage>
        <taxon>Eukaryota</taxon>
        <taxon>Fungi</taxon>
        <taxon>Dikarya</taxon>
        <taxon>Ascomycota</taxon>
        <taxon>Pezizomycotina</taxon>
        <taxon>Lecanoromycetes</taxon>
        <taxon>OSLEUM clade</taxon>
        <taxon>Lecanoromycetidae</taxon>
        <taxon>Lecanorales</taxon>
        <taxon>Lecanorineae</taxon>
        <taxon>Cladoniaceae</taxon>
        <taxon>Cladonia</taxon>
    </lineage>
</organism>
<dbReference type="InterPro" id="IPR034686">
    <property type="entry name" value="Terpene_cyclase-like_2"/>
</dbReference>